<sequence length="91" mass="10914">MSLSFQQRSGPGFNSRRERPHLFFLYSHFCLCHHFIYKSGVGVFYSLFQSFFFFFFFFCRTCLFGEKLSYGFITTFESNYSSRISEIPRNS</sequence>
<name>A0AAN6YNS7_9PEZI</name>
<proteinExistence type="predicted"/>
<dbReference type="AlphaFoldDB" id="A0AAN6YNS7"/>
<reference evidence="2" key="1">
    <citation type="journal article" date="2023" name="Mol. Phylogenet. Evol.">
        <title>Genome-scale phylogeny and comparative genomics of the fungal order Sordariales.</title>
        <authorList>
            <person name="Hensen N."/>
            <person name="Bonometti L."/>
            <person name="Westerberg I."/>
            <person name="Brannstrom I.O."/>
            <person name="Guillou S."/>
            <person name="Cros-Aarteil S."/>
            <person name="Calhoun S."/>
            <person name="Haridas S."/>
            <person name="Kuo A."/>
            <person name="Mondo S."/>
            <person name="Pangilinan J."/>
            <person name="Riley R."/>
            <person name="LaButti K."/>
            <person name="Andreopoulos B."/>
            <person name="Lipzen A."/>
            <person name="Chen C."/>
            <person name="Yan M."/>
            <person name="Daum C."/>
            <person name="Ng V."/>
            <person name="Clum A."/>
            <person name="Steindorff A."/>
            <person name="Ohm R.A."/>
            <person name="Martin F."/>
            <person name="Silar P."/>
            <person name="Natvig D.O."/>
            <person name="Lalanne C."/>
            <person name="Gautier V."/>
            <person name="Ament-Velasquez S.L."/>
            <person name="Kruys A."/>
            <person name="Hutchinson M.I."/>
            <person name="Powell A.J."/>
            <person name="Barry K."/>
            <person name="Miller A.N."/>
            <person name="Grigoriev I.V."/>
            <person name="Debuchy R."/>
            <person name="Gladieux P."/>
            <person name="Hiltunen Thoren M."/>
            <person name="Johannesson H."/>
        </authorList>
    </citation>
    <scope>NUCLEOTIDE SEQUENCE</scope>
    <source>
        <strain evidence="2">CBS 990.96</strain>
    </source>
</reference>
<keyword evidence="1" id="KW-0812">Transmembrane</keyword>
<keyword evidence="1" id="KW-1133">Transmembrane helix</keyword>
<feature type="transmembrane region" description="Helical" evidence="1">
    <location>
        <begin position="21"/>
        <end position="37"/>
    </location>
</feature>
<reference evidence="2" key="2">
    <citation type="submission" date="2023-05" db="EMBL/GenBank/DDBJ databases">
        <authorList>
            <consortium name="Lawrence Berkeley National Laboratory"/>
            <person name="Steindorff A."/>
            <person name="Hensen N."/>
            <person name="Bonometti L."/>
            <person name="Westerberg I."/>
            <person name="Brannstrom I.O."/>
            <person name="Guillou S."/>
            <person name="Cros-Aarteil S."/>
            <person name="Calhoun S."/>
            <person name="Haridas S."/>
            <person name="Kuo A."/>
            <person name="Mondo S."/>
            <person name="Pangilinan J."/>
            <person name="Riley R."/>
            <person name="Labutti K."/>
            <person name="Andreopoulos B."/>
            <person name="Lipzen A."/>
            <person name="Chen C."/>
            <person name="Yanf M."/>
            <person name="Daum C."/>
            <person name="Ng V."/>
            <person name="Clum A."/>
            <person name="Ohm R."/>
            <person name="Martin F."/>
            <person name="Silar P."/>
            <person name="Natvig D."/>
            <person name="Lalanne C."/>
            <person name="Gautier V."/>
            <person name="Ament-Velasquez S.L."/>
            <person name="Kruys A."/>
            <person name="Hutchinson M.I."/>
            <person name="Powell A.J."/>
            <person name="Barry K."/>
            <person name="Miller A.N."/>
            <person name="Grigoriev I.V."/>
            <person name="Debuchy R."/>
            <person name="Gladieux P."/>
            <person name="Thoren M.H."/>
            <person name="Johannesson H."/>
        </authorList>
    </citation>
    <scope>NUCLEOTIDE SEQUENCE</scope>
    <source>
        <strain evidence="2">CBS 990.96</strain>
    </source>
</reference>
<evidence type="ECO:0000313" key="3">
    <source>
        <dbReference type="Proteomes" id="UP001301958"/>
    </source>
</evidence>
<protein>
    <submittedName>
        <fullName evidence="2">Uncharacterized protein</fullName>
    </submittedName>
</protein>
<evidence type="ECO:0000313" key="2">
    <source>
        <dbReference type="EMBL" id="KAK4222679.1"/>
    </source>
</evidence>
<evidence type="ECO:0000256" key="1">
    <source>
        <dbReference type="SAM" id="Phobius"/>
    </source>
</evidence>
<keyword evidence="1" id="KW-0472">Membrane</keyword>
<dbReference type="EMBL" id="MU865459">
    <property type="protein sequence ID" value="KAK4222679.1"/>
    <property type="molecule type" value="Genomic_DNA"/>
</dbReference>
<dbReference type="Proteomes" id="UP001301958">
    <property type="component" value="Unassembled WGS sequence"/>
</dbReference>
<organism evidence="2 3">
    <name type="scientific">Podospora fimiseda</name>
    <dbReference type="NCBI Taxonomy" id="252190"/>
    <lineage>
        <taxon>Eukaryota</taxon>
        <taxon>Fungi</taxon>
        <taxon>Dikarya</taxon>
        <taxon>Ascomycota</taxon>
        <taxon>Pezizomycotina</taxon>
        <taxon>Sordariomycetes</taxon>
        <taxon>Sordariomycetidae</taxon>
        <taxon>Sordariales</taxon>
        <taxon>Podosporaceae</taxon>
        <taxon>Podospora</taxon>
    </lineage>
</organism>
<accession>A0AAN6YNS7</accession>
<comment type="caution">
    <text evidence="2">The sequence shown here is derived from an EMBL/GenBank/DDBJ whole genome shotgun (WGS) entry which is preliminary data.</text>
</comment>
<keyword evidence="3" id="KW-1185">Reference proteome</keyword>
<feature type="transmembrane region" description="Helical" evidence="1">
    <location>
        <begin position="43"/>
        <end position="63"/>
    </location>
</feature>
<gene>
    <name evidence="2" type="ORF">QBC38DRAFT_73106</name>
</gene>